<dbReference type="EMBL" id="BSXS01007242">
    <property type="protein sequence ID" value="GME88008.1"/>
    <property type="molecule type" value="Genomic_DNA"/>
</dbReference>
<name>A0ACB5TFV5_AMBMO</name>
<gene>
    <name evidence="1" type="ORF">Amon02_000829600</name>
</gene>
<reference evidence="1" key="1">
    <citation type="submission" date="2023-04" db="EMBL/GenBank/DDBJ databases">
        <title>Ambrosiozyma monospora NBRC 10751.</title>
        <authorList>
            <person name="Ichikawa N."/>
            <person name="Sato H."/>
            <person name="Tonouchi N."/>
        </authorList>
    </citation>
    <scope>NUCLEOTIDE SEQUENCE</scope>
    <source>
        <strain evidence="1">NBRC 10751</strain>
    </source>
</reference>
<sequence>MLHDYKSSYTNYELLKKDFLNDKAYSYLSSIQEYLIVSLMIGASNKLNPLDNSSSTTTVTGGITNKIITDVITPLVDSAFYSYLSRCNLKTYTVRLTLVVAEMYLLLGQSSAFAKLSHNALKPESFYAESMKLFEKLIDSKLLESASNAKLIERVAYIYYFHDQPPSIKDTQPLPKIQREVYYEQQNPDKLHGPNIACFGMAKRRKSILWLLLACKELDLTLRPTQVKLLINCIERELHDGDADADAESRANVHNRLNWLYRENSMLHRMKLELYGE</sequence>
<keyword evidence="2" id="KW-1185">Reference proteome</keyword>
<protein>
    <submittedName>
        <fullName evidence="1">Unnamed protein product</fullName>
    </submittedName>
</protein>
<organism evidence="1 2">
    <name type="scientific">Ambrosiozyma monospora</name>
    <name type="common">Yeast</name>
    <name type="synonym">Endomycopsis monosporus</name>
    <dbReference type="NCBI Taxonomy" id="43982"/>
    <lineage>
        <taxon>Eukaryota</taxon>
        <taxon>Fungi</taxon>
        <taxon>Dikarya</taxon>
        <taxon>Ascomycota</taxon>
        <taxon>Saccharomycotina</taxon>
        <taxon>Pichiomycetes</taxon>
        <taxon>Pichiales</taxon>
        <taxon>Pichiaceae</taxon>
        <taxon>Ambrosiozyma</taxon>
    </lineage>
</organism>
<accession>A0ACB5TFV5</accession>
<evidence type="ECO:0000313" key="2">
    <source>
        <dbReference type="Proteomes" id="UP001165064"/>
    </source>
</evidence>
<proteinExistence type="predicted"/>
<evidence type="ECO:0000313" key="1">
    <source>
        <dbReference type="EMBL" id="GME88008.1"/>
    </source>
</evidence>
<comment type="caution">
    <text evidence="1">The sequence shown here is derived from an EMBL/GenBank/DDBJ whole genome shotgun (WGS) entry which is preliminary data.</text>
</comment>
<dbReference type="Proteomes" id="UP001165064">
    <property type="component" value="Unassembled WGS sequence"/>
</dbReference>